<dbReference type="PROSITE" id="PS50042">
    <property type="entry name" value="CNMP_BINDING_3"/>
    <property type="match status" value="2"/>
</dbReference>
<feature type="domain" description="Cyclic nucleotide-binding" evidence="5">
    <location>
        <begin position="204"/>
        <end position="319"/>
    </location>
</feature>
<dbReference type="PANTHER" id="PTHR11635">
    <property type="entry name" value="CAMP-DEPENDENT PROTEIN KINASE REGULATORY CHAIN"/>
    <property type="match status" value="1"/>
</dbReference>
<proteinExistence type="predicted"/>
<feature type="domain" description="Cyclic nucleotide-binding" evidence="5">
    <location>
        <begin position="322"/>
        <end position="442"/>
    </location>
</feature>
<dbReference type="Proteomes" id="UP000789342">
    <property type="component" value="Unassembled WGS sequence"/>
</dbReference>
<keyword evidence="2" id="KW-0479">Metal-binding</keyword>
<dbReference type="GO" id="GO:0004862">
    <property type="term" value="F:cAMP-dependent protein kinase inhibitor activity"/>
    <property type="evidence" value="ECO:0007669"/>
    <property type="project" value="TreeGrafter"/>
</dbReference>
<dbReference type="PANTHER" id="PTHR11635:SF152">
    <property type="entry name" value="CAMP-DEPENDENT PROTEIN KINASE TYPE I REGULATORY SUBUNIT-RELATED"/>
    <property type="match status" value="1"/>
</dbReference>
<feature type="compositionally biased region" description="Polar residues" evidence="4">
    <location>
        <begin position="167"/>
        <end position="177"/>
    </location>
</feature>
<comment type="caution">
    <text evidence="6">The sequence shown here is derived from an EMBL/GenBank/DDBJ whole genome shotgun (WGS) entry which is preliminary data.</text>
</comment>
<dbReference type="PROSITE" id="PS00888">
    <property type="entry name" value="CNMP_BINDING_1"/>
    <property type="match status" value="1"/>
</dbReference>
<dbReference type="GO" id="GO:0005829">
    <property type="term" value="C:cytosol"/>
    <property type="evidence" value="ECO:0007669"/>
    <property type="project" value="TreeGrafter"/>
</dbReference>
<dbReference type="InterPro" id="IPR014710">
    <property type="entry name" value="RmlC-like_jellyroll"/>
</dbReference>
<dbReference type="InterPro" id="IPR018490">
    <property type="entry name" value="cNMP-bd_dom_sf"/>
</dbReference>
<feature type="region of interest" description="Disordered" evidence="4">
    <location>
        <begin position="88"/>
        <end position="123"/>
    </location>
</feature>
<evidence type="ECO:0000256" key="1">
    <source>
        <dbReference type="ARBA" id="ARBA00001946"/>
    </source>
</evidence>
<organism evidence="6 7">
    <name type="scientific">Acaulospora morrowiae</name>
    <dbReference type="NCBI Taxonomy" id="94023"/>
    <lineage>
        <taxon>Eukaryota</taxon>
        <taxon>Fungi</taxon>
        <taxon>Fungi incertae sedis</taxon>
        <taxon>Mucoromycota</taxon>
        <taxon>Glomeromycotina</taxon>
        <taxon>Glomeromycetes</taxon>
        <taxon>Diversisporales</taxon>
        <taxon>Acaulosporaceae</taxon>
        <taxon>Acaulospora</taxon>
    </lineage>
</organism>
<dbReference type="Pfam" id="PF00027">
    <property type="entry name" value="cNMP_binding"/>
    <property type="match status" value="2"/>
</dbReference>
<dbReference type="PROSITE" id="PS00889">
    <property type="entry name" value="CNMP_BINDING_2"/>
    <property type="match status" value="1"/>
</dbReference>
<feature type="compositionally biased region" description="Low complexity" evidence="4">
    <location>
        <begin position="443"/>
        <end position="458"/>
    </location>
</feature>
<feature type="region of interest" description="Disordered" evidence="4">
    <location>
        <begin position="443"/>
        <end position="505"/>
    </location>
</feature>
<dbReference type="GO" id="GO:0030552">
    <property type="term" value="F:cAMP binding"/>
    <property type="evidence" value="ECO:0007669"/>
    <property type="project" value="TreeGrafter"/>
</dbReference>
<dbReference type="InterPro" id="IPR050503">
    <property type="entry name" value="cAMP-dep_PK_reg_su-like"/>
</dbReference>
<dbReference type="FunFam" id="2.60.120.10:FF:000068">
    <property type="entry name" value="cGMP-dependent protein kinase"/>
    <property type="match status" value="1"/>
</dbReference>
<feature type="region of interest" description="Disordered" evidence="4">
    <location>
        <begin position="163"/>
        <end position="184"/>
    </location>
</feature>
<evidence type="ECO:0000259" key="5">
    <source>
        <dbReference type="PROSITE" id="PS50042"/>
    </source>
</evidence>
<evidence type="ECO:0000256" key="3">
    <source>
        <dbReference type="ARBA" id="ARBA00024113"/>
    </source>
</evidence>
<evidence type="ECO:0000256" key="2">
    <source>
        <dbReference type="ARBA" id="ARBA00022723"/>
    </source>
</evidence>
<evidence type="ECO:0000313" key="7">
    <source>
        <dbReference type="Proteomes" id="UP000789342"/>
    </source>
</evidence>
<sequence>MQDSRAESYMESHDLKNFLNDLEGGLQRYQPNDPLGFIIGCVRSVQQVKRESKEPLSYSKLFEEYAAQKFSTIGVMNAHFNGFASSNYPTGPNNKKRHRSEDASMEIRTPPHYTSGSNFDQHVPHQHFDEDQAQRRPILPPSPPNSNLSVRFVRNHIASVGRRRRNSVSAESISPSGDPNDRKIIPKSEDTIKLIEDAILQNLLFKNLDRETKRQVVDAMSEVIVRKNETIITQGEVGDNFYVIEHGLFGIFIDNQFVLEIGHGNSFGELALMYNTNRAATVKAKTDGILWALDRVSFHKTITNLMYKKRKTYEAILKSVALFSSLDSSEITKLADALEPCEYEDGKSIVTQGETESCFYVIEKGRASVSKINEHGIKQYLPDISEGGYFGEHALFEDQPYRETVVARGHVRVAALKRATFVELLGPIMDILNRNAQAYNMNAENNNNYSSNYDSSYSPVPEPERPSGPLTDINVPNHNGGNESMAIDEDYSTTTSARPSRTIKRSGYSGAGGVDLMCYQRLIYLWGGVRKCKDRGRETLGIEESITRVDDLRQDFICTEEVTGPPQINGGGGGRIRPIVTWTALCGVRRSNFQANCLSAQVFRDPGNHPLLSLQKHFS</sequence>
<dbReference type="EMBL" id="CAJVPV010000452">
    <property type="protein sequence ID" value="CAG8457815.1"/>
    <property type="molecule type" value="Genomic_DNA"/>
</dbReference>
<gene>
    <name evidence="6" type="ORF">AMORRO_LOCUS1246</name>
</gene>
<dbReference type="GO" id="GO:0046872">
    <property type="term" value="F:metal ion binding"/>
    <property type="evidence" value="ECO:0007669"/>
    <property type="project" value="UniProtKB-KW"/>
</dbReference>
<dbReference type="CDD" id="cd00038">
    <property type="entry name" value="CAP_ED"/>
    <property type="match status" value="2"/>
</dbReference>
<dbReference type="GO" id="GO:0005952">
    <property type="term" value="C:cAMP-dependent protein kinase complex"/>
    <property type="evidence" value="ECO:0007669"/>
    <property type="project" value="InterPro"/>
</dbReference>
<dbReference type="AlphaFoldDB" id="A0A9N8VPF2"/>
<dbReference type="PRINTS" id="PR00103">
    <property type="entry name" value="CAMPKINASE"/>
</dbReference>
<dbReference type="SUPFAM" id="SSF51206">
    <property type="entry name" value="cAMP-binding domain-like"/>
    <property type="match status" value="2"/>
</dbReference>
<protein>
    <recommendedName>
        <fullName evidence="3">cGMP-dependent protein kinase</fullName>
    </recommendedName>
</protein>
<accession>A0A9N8VPF2</accession>
<reference evidence="6" key="1">
    <citation type="submission" date="2021-06" db="EMBL/GenBank/DDBJ databases">
        <authorList>
            <person name="Kallberg Y."/>
            <person name="Tangrot J."/>
            <person name="Rosling A."/>
        </authorList>
    </citation>
    <scope>NUCLEOTIDE SEQUENCE</scope>
    <source>
        <strain evidence="6">CL551</strain>
    </source>
</reference>
<name>A0A9N8VPF2_9GLOM</name>
<dbReference type="Gene3D" id="2.60.120.10">
    <property type="entry name" value="Jelly Rolls"/>
    <property type="match status" value="2"/>
</dbReference>
<evidence type="ECO:0000313" key="6">
    <source>
        <dbReference type="EMBL" id="CAG8457815.1"/>
    </source>
</evidence>
<comment type="cofactor">
    <cofactor evidence="1">
        <name>Mg(2+)</name>
        <dbReference type="ChEBI" id="CHEBI:18420"/>
    </cofactor>
</comment>
<dbReference type="InterPro" id="IPR018488">
    <property type="entry name" value="cNMP-bd_CS"/>
</dbReference>
<keyword evidence="7" id="KW-1185">Reference proteome</keyword>
<evidence type="ECO:0000256" key="4">
    <source>
        <dbReference type="SAM" id="MobiDB-lite"/>
    </source>
</evidence>
<dbReference type="GO" id="GO:0034236">
    <property type="term" value="F:protein kinase A catalytic subunit binding"/>
    <property type="evidence" value="ECO:0007669"/>
    <property type="project" value="TreeGrafter"/>
</dbReference>
<dbReference type="InterPro" id="IPR000595">
    <property type="entry name" value="cNMP-bd_dom"/>
</dbReference>
<dbReference type="OrthoDB" id="417078at2759"/>
<dbReference type="SMART" id="SM00100">
    <property type="entry name" value="cNMP"/>
    <property type="match status" value="2"/>
</dbReference>